<dbReference type="OrthoDB" id="2589715at2759"/>
<protein>
    <submittedName>
        <fullName evidence="2">Uncharacterized protein</fullName>
    </submittedName>
</protein>
<dbReference type="CDD" id="cd11576">
    <property type="entry name" value="GH99_GH71_like_2"/>
    <property type="match status" value="1"/>
</dbReference>
<dbReference type="Gene3D" id="3.20.20.80">
    <property type="entry name" value="Glycosidases"/>
    <property type="match status" value="1"/>
</dbReference>
<sequence>MRASLSSLLLAAAVATVTAHSHDNHARTHEEHARAAAVDTSTLKGKWLYGYQGWFRKPAPGVNNHWSPNGGTPGPGNVEFEFVPDVSQYPANCLFFSTLTAPNGQPVQLYDNTCEGVVDLHFKWMQQYGLDGVIVQRFLSHLDDASFITILNQVEAAAVKYGRGFMVEYDASGGNSATGSVAAQILADYNTKVKPYTSSPAYLHHNGKPAVMVFGVGFSAVHINVTDGANIATQLKGAGAYVGYGVPPTFGTEVRANTGFASAYKAANLISPWTVGSYSEGGYKNGYHTTTQIPDSQTLQSLGIDHAPLIWPGTSAYHLDGVTTPAKFDYFPRYNGSFYSMQADAITSLPVKPLFAFNAMFDEINEGTQSLPCLKTNQLPTNEKFVGYDNTFADTSFYLELGGQKAAAFAAAVK</sequence>
<gene>
    <name evidence="2" type="ORF">A9Z42_0017770</name>
</gene>
<accession>A0A2H2Z055</accession>
<name>A0A2H2Z055_TRIPA</name>
<feature type="signal peptide" evidence="1">
    <location>
        <begin position="1"/>
        <end position="19"/>
    </location>
</feature>
<dbReference type="EMBL" id="LFMI01000206">
    <property type="protein sequence ID" value="OTA01473.1"/>
    <property type="molecule type" value="Genomic_DNA"/>
</dbReference>
<comment type="caution">
    <text evidence="2">The sequence shown here is derived from an EMBL/GenBank/DDBJ whole genome shotgun (WGS) entry which is preliminary data.</text>
</comment>
<reference evidence="2 3" key="1">
    <citation type="journal article" date="2015" name="Genome Announc.">
        <title>Genome sequence and annotation of Trichoderma parareesei, the ancestor of the cellulase producer Trichoderma reesei.</title>
        <authorList>
            <person name="Yang D."/>
            <person name="Pomraning K."/>
            <person name="Kopchinskiy A."/>
            <person name="Karimi Aghcheh R."/>
            <person name="Atanasova L."/>
            <person name="Chenthamara K."/>
            <person name="Baker S.E."/>
            <person name="Zhang R."/>
            <person name="Shen Q."/>
            <person name="Freitag M."/>
            <person name="Kubicek C.P."/>
            <person name="Druzhinina I.S."/>
        </authorList>
    </citation>
    <scope>NUCLEOTIDE SEQUENCE [LARGE SCALE GENOMIC DNA]</scope>
    <source>
        <strain evidence="2 3">CBS 125925</strain>
    </source>
</reference>
<keyword evidence="3" id="KW-1185">Reference proteome</keyword>
<keyword evidence="1" id="KW-0732">Signal</keyword>
<evidence type="ECO:0000313" key="3">
    <source>
        <dbReference type="Proteomes" id="UP000219286"/>
    </source>
</evidence>
<dbReference type="Proteomes" id="UP000219286">
    <property type="component" value="Unassembled WGS sequence"/>
</dbReference>
<feature type="chain" id="PRO_5013668843" evidence="1">
    <location>
        <begin position="20"/>
        <end position="414"/>
    </location>
</feature>
<organism evidence="2 3">
    <name type="scientific">Trichoderma parareesei</name>
    <name type="common">Filamentous fungus</name>
    <dbReference type="NCBI Taxonomy" id="858221"/>
    <lineage>
        <taxon>Eukaryota</taxon>
        <taxon>Fungi</taxon>
        <taxon>Dikarya</taxon>
        <taxon>Ascomycota</taxon>
        <taxon>Pezizomycotina</taxon>
        <taxon>Sordariomycetes</taxon>
        <taxon>Hypocreomycetidae</taxon>
        <taxon>Hypocreales</taxon>
        <taxon>Hypocreaceae</taxon>
        <taxon>Trichoderma</taxon>
    </lineage>
</organism>
<proteinExistence type="predicted"/>
<evidence type="ECO:0000313" key="2">
    <source>
        <dbReference type="EMBL" id="OTA01473.1"/>
    </source>
</evidence>
<evidence type="ECO:0000256" key="1">
    <source>
        <dbReference type="SAM" id="SignalP"/>
    </source>
</evidence>
<dbReference type="AlphaFoldDB" id="A0A2H2Z055"/>